<comment type="caution">
    <text evidence="1">The sequence shown here is derived from an EMBL/GenBank/DDBJ whole genome shotgun (WGS) entry which is preliminary data.</text>
</comment>
<evidence type="ECO:0000313" key="2">
    <source>
        <dbReference type="Proteomes" id="UP000298061"/>
    </source>
</evidence>
<dbReference type="Proteomes" id="UP000298061">
    <property type="component" value="Unassembled WGS sequence"/>
</dbReference>
<sequence length="195" mass="21723">MWCSSSPSPVPAILRMLVDTELDEETESLPHQYDEPAVEPALLLPSNQTNIDRMVPVFTNILRCSLSSNSLPYNRSPLHNAIIAHMLLHRRRGATSQETHLPSLIGQPEALVAELGLGMAPVAESALRMMEVETAEFSCQMEEIEVEMLPPIQIMPAAPETVKMEGFEPLVVLKDRVKLEDKMEAAYDKTEDTET</sequence>
<dbReference type="STRING" id="135208.A0A4Y9ZK20"/>
<name>A0A4Y9ZK20_9AGAM</name>
<proteinExistence type="predicted"/>
<reference evidence="1 2" key="1">
    <citation type="submission" date="2019-02" db="EMBL/GenBank/DDBJ databases">
        <title>Genome sequencing of the rare red list fungi Hericium alpestre (H. flagellum).</title>
        <authorList>
            <person name="Buettner E."/>
            <person name="Kellner H."/>
        </authorList>
    </citation>
    <scope>NUCLEOTIDE SEQUENCE [LARGE SCALE GENOMIC DNA]</scope>
    <source>
        <strain evidence="1 2">DSM 108284</strain>
    </source>
</reference>
<accession>A0A4Y9ZK20</accession>
<keyword evidence="2" id="KW-1185">Reference proteome</keyword>
<dbReference type="EMBL" id="SFCI01002205">
    <property type="protein sequence ID" value="TFY74243.1"/>
    <property type="molecule type" value="Genomic_DNA"/>
</dbReference>
<evidence type="ECO:0000313" key="1">
    <source>
        <dbReference type="EMBL" id="TFY74243.1"/>
    </source>
</evidence>
<protein>
    <submittedName>
        <fullName evidence="1">Uncharacterized protein</fullName>
    </submittedName>
</protein>
<dbReference type="AlphaFoldDB" id="A0A4Y9ZK20"/>
<gene>
    <name evidence="1" type="ORF">EWM64_g9769</name>
</gene>
<dbReference type="OrthoDB" id="2149224at2759"/>
<organism evidence="1 2">
    <name type="scientific">Hericium alpestre</name>
    <dbReference type="NCBI Taxonomy" id="135208"/>
    <lineage>
        <taxon>Eukaryota</taxon>
        <taxon>Fungi</taxon>
        <taxon>Dikarya</taxon>
        <taxon>Basidiomycota</taxon>
        <taxon>Agaricomycotina</taxon>
        <taxon>Agaricomycetes</taxon>
        <taxon>Russulales</taxon>
        <taxon>Hericiaceae</taxon>
        <taxon>Hericium</taxon>
    </lineage>
</organism>